<dbReference type="EMBL" id="CP000155">
    <property type="protein sequence ID" value="ABC33555.1"/>
    <property type="molecule type" value="Genomic_DNA"/>
</dbReference>
<dbReference type="HOGENOM" id="CLU_056696_0_0_6"/>
<evidence type="ECO:0000259" key="1">
    <source>
        <dbReference type="Pfam" id="PF01575"/>
    </source>
</evidence>
<dbReference type="eggNOG" id="COG2030">
    <property type="taxonomic scope" value="Bacteria"/>
</dbReference>
<keyword evidence="3" id="KW-1185">Reference proteome</keyword>
<dbReference type="GO" id="GO:0006633">
    <property type="term" value="P:fatty acid biosynthetic process"/>
    <property type="evidence" value="ECO:0007669"/>
    <property type="project" value="InterPro"/>
</dbReference>
<dbReference type="SUPFAM" id="SSF54637">
    <property type="entry name" value="Thioesterase/thiol ester dehydrase-isomerase"/>
    <property type="match status" value="2"/>
</dbReference>
<reference evidence="2 3" key="1">
    <citation type="journal article" date="2005" name="Nucleic Acids Res.">
        <title>Genomic blueprint of Hahella chejuensis, a marine microbe producing an algicidal agent.</title>
        <authorList>
            <person name="Jeong H."/>
            <person name="Yim J.H."/>
            <person name="Lee C."/>
            <person name="Choi S.-H."/>
            <person name="Park Y.K."/>
            <person name="Yoon S.H."/>
            <person name="Hur C.-G."/>
            <person name="Kang H.-Y."/>
            <person name="Kim D."/>
            <person name="Lee H.H."/>
            <person name="Park K.H."/>
            <person name="Park S.-H."/>
            <person name="Park H.-S."/>
            <person name="Lee H.K."/>
            <person name="Oh T.K."/>
            <person name="Kim J.F."/>
        </authorList>
    </citation>
    <scope>NUCLEOTIDE SEQUENCE [LARGE SCALE GENOMIC DNA]</scope>
    <source>
        <strain evidence="2 3">KCTC 2396</strain>
    </source>
</reference>
<dbReference type="KEGG" id="hch:HCH_06938"/>
<accession>Q2S719</accession>
<evidence type="ECO:0000313" key="3">
    <source>
        <dbReference type="Proteomes" id="UP000000238"/>
    </source>
</evidence>
<gene>
    <name evidence="2" type="ordered locus">HCH_06938</name>
</gene>
<dbReference type="PRINTS" id="PR01483">
    <property type="entry name" value="FASYNTHASE"/>
</dbReference>
<dbReference type="PANTHER" id="PTHR43841:SF3">
    <property type="entry name" value="(3R)-HYDROXYACYL-ACP DEHYDRATASE SUBUNIT HADB"/>
    <property type="match status" value="1"/>
</dbReference>
<dbReference type="PANTHER" id="PTHR43841">
    <property type="entry name" value="3-HYDROXYACYL-THIOESTER DEHYDRATASE HTDX-RELATED"/>
    <property type="match status" value="1"/>
</dbReference>
<dbReference type="InterPro" id="IPR002539">
    <property type="entry name" value="MaoC-like_dom"/>
</dbReference>
<name>Q2S719_HAHCH</name>
<dbReference type="Pfam" id="PF01575">
    <property type="entry name" value="MaoC_dehydratas"/>
    <property type="match status" value="1"/>
</dbReference>
<dbReference type="RefSeq" id="WP_011400605.1">
    <property type="nucleotide sequence ID" value="NC_007645.1"/>
</dbReference>
<dbReference type="InterPro" id="IPR029069">
    <property type="entry name" value="HotDog_dom_sf"/>
</dbReference>
<dbReference type="STRING" id="349521.HCH_06938"/>
<sequence length="290" mass="33573">MHVVSYTEPQLPDLLTLYAKTLLKRELTYTHLPELCVEVFDITLCRSHLEKYLRFFEFSPQYRQTERAPLPFLYVFTQKPQLTLLTRPEFPLKLLGLVHLGVKFIQRFPINAQDRLTVRAYLSGQEECAHGQSFTITTEIWTRGQVAVEMVNHYLSKRPGNHRPTRNGPRTPFSDAAPETTFYFGSADIRRYARLSGDFNPIHLYQWSARLCGMKRPIVHGMYSVGKIMGYLSNQSEREIRQASFKFTRPVYVPNDLSLWTHAFDNRTMVTLGSRSNAPSVSAEIEYKLG</sequence>
<dbReference type="InterPro" id="IPR003965">
    <property type="entry name" value="Fatty_acid_synthase"/>
</dbReference>
<dbReference type="GO" id="GO:0004312">
    <property type="term" value="F:fatty acid synthase activity"/>
    <property type="evidence" value="ECO:0007669"/>
    <property type="project" value="InterPro"/>
</dbReference>
<organism evidence="2 3">
    <name type="scientific">Hahella chejuensis (strain KCTC 2396)</name>
    <dbReference type="NCBI Taxonomy" id="349521"/>
    <lineage>
        <taxon>Bacteria</taxon>
        <taxon>Pseudomonadati</taxon>
        <taxon>Pseudomonadota</taxon>
        <taxon>Gammaproteobacteria</taxon>
        <taxon>Oceanospirillales</taxon>
        <taxon>Hahellaceae</taxon>
        <taxon>Hahella</taxon>
    </lineage>
</organism>
<dbReference type="AlphaFoldDB" id="Q2S719"/>
<protein>
    <submittedName>
        <fullName evidence="2">Acyl dehydratase</fullName>
    </submittedName>
</protein>
<evidence type="ECO:0000313" key="2">
    <source>
        <dbReference type="EMBL" id="ABC33555.1"/>
    </source>
</evidence>
<dbReference type="OrthoDB" id="9774179at2"/>
<proteinExistence type="predicted"/>
<dbReference type="GO" id="GO:0005835">
    <property type="term" value="C:fatty acid synthase complex"/>
    <property type="evidence" value="ECO:0007669"/>
    <property type="project" value="InterPro"/>
</dbReference>
<dbReference type="Proteomes" id="UP000000238">
    <property type="component" value="Chromosome"/>
</dbReference>
<feature type="domain" description="MaoC-like" evidence="1">
    <location>
        <begin position="182"/>
        <end position="267"/>
    </location>
</feature>
<dbReference type="Gene3D" id="3.10.129.10">
    <property type="entry name" value="Hotdog Thioesterase"/>
    <property type="match status" value="1"/>
</dbReference>